<evidence type="ECO:0000313" key="1">
    <source>
        <dbReference type="EMBL" id="KYG76046.1"/>
    </source>
</evidence>
<proteinExistence type="predicted"/>
<dbReference type="EMBL" id="LRPC01000012">
    <property type="protein sequence ID" value="KYG76046.1"/>
    <property type="molecule type" value="Genomic_DNA"/>
</dbReference>
<sequence>MAVQSSVLDAQSFEGRVIYQVSYESKIAEVSNEEMNAFMGGDHEYYLKGGDYKMLSNGEFFESQLYIHAENSVYNKTAQSDTLYWIDGSFEDTEVKSYRFLDETANVLGYECKVLEVIESTGKTTYYFNEQFALDPEYYSNHSFGNWSFVIGKTKSLLLKFVSEREDYTVTSTAVRIEPMKLSESMFQLQGKNPVKPMPGFY</sequence>
<gene>
    <name evidence="1" type="ORF">AWW68_09490</name>
</gene>
<dbReference type="AlphaFoldDB" id="A0A150XBH5"/>
<evidence type="ECO:0000313" key="2">
    <source>
        <dbReference type="Proteomes" id="UP000075606"/>
    </source>
</evidence>
<accession>A0A150XBH5</accession>
<reference evidence="1 2" key="1">
    <citation type="submission" date="2016-01" db="EMBL/GenBank/DDBJ databases">
        <title>Genome sequencing of Roseivirga spongicola UST030701-084.</title>
        <authorList>
            <person name="Selvaratnam C."/>
            <person name="Thevarajoo S."/>
            <person name="Goh K.M."/>
            <person name="Ee R."/>
            <person name="Chan K.-G."/>
            <person name="Chong C.S."/>
        </authorList>
    </citation>
    <scope>NUCLEOTIDE SEQUENCE [LARGE SCALE GENOMIC DNA]</scope>
    <source>
        <strain evidence="1 2">UST030701-084</strain>
    </source>
</reference>
<protein>
    <recommendedName>
        <fullName evidence="3">DUF4412 domain-containing protein</fullName>
    </recommendedName>
</protein>
<organism evidence="1 2">
    <name type="scientific">Roseivirga spongicola</name>
    <dbReference type="NCBI Taxonomy" id="333140"/>
    <lineage>
        <taxon>Bacteria</taxon>
        <taxon>Pseudomonadati</taxon>
        <taxon>Bacteroidota</taxon>
        <taxon>Cytophagia</taxon>
        <taxon>Cytophagales</taxon>
        <taxon>Roseivirgaceae</taxon>
        <taxon>Roseivirga</taxon>
    </lineage>
</organism>
<evidence type="ECO:0008006" key="3">
    <source>
        <dbReference type="Google" id="ProtNLM"/>
    </source>
</evidence>
<comment type="caution">
    <text evidence="1">The sequence shown here is derived from an EMBL/GenBank/DDBJ whole genome shotgun (WGS) entry which is preliminary data.</text>
</comment>
<dbReference type="Proteomes" id="UP000075606">
    <property type="component" value="Unassembled WGS sequence"/>
</dbReference>
<name>A0A150XBH5_9BACT</name>
<keyword evidence="2" id="KW-1185">Reference proteome</keyword>